<feature type="domain" description="FtsK" evidence="8">
    <location>
        <begin position="434"/>
        <end position="627"/>
    </location>
</feature>
<geneLocation type="plasmid" evidence="9">
    <name>p19Msa1047_11</name>
</geneLocation>
<dbReference type="PANTHER" id="PTHR22683:SF41">
    <property type="entry name" value="DNA TRANSLOCASE FTSK"/>
    <property type="match status" value="1"/>
</dbReference>
<dbReference type="AlphaFoldDB" id="A0AAT9P824"/>
<keyword evidence="9" id="KW-0614">Plasmid</keyword>
<feature type="compositionally biased region" description="Basic and acidic residues" evidence="6">
    <location>
        <begin position="777"/>
        <end position="800"/>
    </location>
</feature>
<keyword evidence="3 4" id="KW-0067">ATP-binding</keyword>
<feature type="binding site" evidence="4">
    <location>
        <begin position="451"/>
        <end position="458"/>
    </location>
    <ligand>
        <name>ATP</name>
        <dbReference type="ChEBI" id="CHEBI:30616"/>
    </ligand>
</feature>
<feature type="coiled-coil region" evidence="5">
    <location>
        <begin position="510"/>
        <end position="537"/>
    </location>
</feature>
<protein>
    <submittedName>
        <fullName evidence="9">FtsK/SpoIIIE domain-containing protein</fullName>
    </submittedName>
</protein>
<evidence type="ECO:0000256" key="2">
    <source>
        <dbReference type="ARBA" id="ARBA00022741"/>
    </source>
</evidence>
<reference evidence="9" key="1">
    <citation type="submission" date="2024-06" db="EMBL/GenBank/DDBJ databases">
        <title>Prevalence and characterization of methicillin-resistant Macrococcus spp. in food producing animals and meat in Switzerland in 2019.</title>
        <authorList>
            <person name="Keller J.E."/>
            <person name="Schwendener S."/>
            <person name="Neuenschwander J."/>
            <person name="Overesch G."/>
            <person name="Perreten V."/>
        </authorList>
    </citation>
    <scope>NUCLEOTIDE SEQUENCE</scope>
    <source>
        <strain evidence="9">19Msa1099</strain>
        <plasmid evidence="9">p19Msa1047_11</plasmid>
    </source>
</reference>
<name>A0AAT9P824_9STAP</name>
<sequence>MKSKYPFAGISKNIYFALKTTTVITVILLVLGLILSILSKWIIKAAEFLFEPNYAHNWFIETNAKNDGAMSKLPFVEKIFADTSNWSENIASAISLESGTLISSILKTALIVFTILLVLYIITIVLRHHKGEIEPFLNDRESFKLKRQIISSLGAGIRDIYDESDRKLKKKEHGARFAIRRMQVEIHTTLDKGQQRPTKKYSVTIRKPRKTEINRMVLTKIRDLHDILTDLTDGVSFDQMKTTANRRYYVYEGAEEKELKEARSVIKRRERYKNRNSNGAMISESQTVKTTFPLELINDVSEKVEIEKRRAKEFTEGIQEQVTDQLSTIGLQANITETFISSKTAVFSYSYRYNPNQPHDSKIAKAISDRLKIRGVVASSDAGKVDVEVPFPSDDNKPDYIAIPIDYRAMLHSMLENVKPNDDMSTMYGVVKDGSPVIRKVSDAPHMLVVGATGSGKSVALNTILIGLLSHNTPDDVQLMIIDPKKVEFKMFKDSPYMITNPITDVEDAEAALEYAVMEMEERYKKLEDNNVRKISDYNKLALKDEKMEKMKYWFIVIDEFSDFKDTLEDFKNVEKMIKRLGQKARACGIHLILATQTPRAEVITGIIKANLPLKIAFQTSTRLESTIALDDTSHVMTADELLGKGDGLMKSGSNVTRFQGAFISDEEIDNITTYWRENYAKPVFVDYKAIVARAHGEEISDDTFEQYSAMMNLQQTRLDNNVSERSYPIKKTALEKAQERQEKKERTYKVDMSKYFKDVPLIKTEKSDAANTQPQPEDKQKDKNKSVEKHRYSDKEKSTSDILGL</sequence>
<organism evidence="9">
    <name type="scientific">Macrococcus psychrotolerans</name>
    <dbReference type="NCBI Taxonomy" id="3039389"/>
    <lineage>
        <taxon>Bacteria</taxon>
        <taxon>Bacillati</taxon>
        <taxon>Bacillota</taxon>
        <taxon>Bacilli</taxon>
        <taxon>Bacillales</taxon>
        <taxon>Staphylococcaceae</taxon>
        <taxon>Macrococcus</taxon>
    </lineage>
</organism>
<dbReference type="CDD" id="cd01127">
    <property type="entry name" value="TrwB_TraG_TraD_VirD4"/>
    <property type="match status" value="1"/>
</dbReference>
<dbReference type="EMBL" id="CP079956">
    <property type="protein sequence ID" value="QYA34093.1"/>
    <property type="molecule type" value="Genomic_DNA"/>
</dbReference>
<evidence type="ECO:0000256" key="3">
    <source>
        <dbReference type="ARBA" id="ARBA00022840"/>
    </source>
</evidence>
<dbReference type="PANTHER" id="PTHR22683">
    <property type="entry name" value="SPORULATION PROTEIN RELATED"/>
    <property type="match status" value="1"/>
</dbReference>
<comment type="subcellular location">
    <subcellularLocation>
        <location evidence="1">Membrane</location>
        <topology evidence="1">Multi-pass membrane protein</topology>
    </subcellularLocation>
</comment>
<evidence type="ECO:0000256" key="1">
    <source>
        <dbReference type="ARBA" id="ARBA00004141"/>
    </source>
</evidence>
<evidence type="ECO:0000256" key="5">
    <source>
        <dbReference type="SAM" id="Coils"/>
    </source>
</evidence>
<evidence type="ECO:0000313" key="9">
    <source>
        <dbReference type="EMBL" id="QYA34093.1"/>
    </source>
</evidence>
<feature type="region of interest" description="Disordered" evidence="6">
    <location>
        <begin position="763"/>
        <end position="806"/>
    </location>
</feature>
<accession>A0AAT9P824</accession>
<proteinExistence type="predicted"/>
<keyword evidence="7" id="KW-0812">Transmembrane</keyword>
<dbReference type="GO" id="GO:0005524">
    <property type="term" value="F:ATP binding"/>
    <property type="evidence" value="ECO:0007669"/>
    <property type="project" value="UniProtKB-UniRule"/>
</dbReference>
<dbReference type="Pfam" id="PF01580">
    <property type="entry name" value="FtsK_SpoIIIE"/>
    <property type="match status" value="1"/>
</dbReference>
<evidence type="ECO:0000256" key="4">
    <source>
        <dbReference type="PROSITE-ProRule" id="PRU00289"/>
    </source>
</evidence>
<keyword evidence="2 4" id="KW-0547">Nucleotide-binding</keyword>
<dbReference type="GO" id="GO:0003677">
    <property type="term" value="F:DNA binding"/>
    <property type="evidence" value="ECO:0007669"/>
    <property type="project" value="InterPro"/>
</dbReference>
<gene>
    <name evidence="9" type="ORF">KYI10_11890</name>
</gene>
<dbReference type="InterPro" id="IPR002543">
    <property type="entry name" value="FtsK_dom"/>
</dbReference>
<keyword evidence="7" id="KW-1133">Transmembrane helix</keyword>
<evidence type="ECO:0000256" key="7">
    <source>
        <dbReference type="SAM" id="Phobius"/>
    </source>
</evidence>
<dbReference type="InterPro" id="IPR050206">
    <property type="entry name" value="FtsK/SpoIIIE/SftA"/>
</dbReference>
<dbReference type="PROSITE" id="PS50901">
    <property type="entry name" value="FTSK"/>
    <property type="match status" value="1"/>
</dbReference>
<evidence type="ECO:0000256" key="6">
    <source>
        <dbReference type="SAM" id="MobiDB-lite"/>
    </source>
</evidence>
<feature type="transmembrane region" description="Helical" evidence="7">
    <location>
        <begin position="21"/>
        <end position="43"/>
    </location>
</feature>
<keyword evidence="7" id="KW-0472">Membrane</keyword>
<evidence type="ECO:0000259" key="8">
    <source>
        <dbReference type="PROSITE" id="PS50901"/>
    </source>
</evidence>
<keyword evidence="5" id="KW-0175">Coiled coil</keyword>
<dbReference type="GO" id="GO:0016020">
    <property type="term" value="C:membrane"/>
    <property type="evidence" value="ECO:0007669"/>
    <property type="project" value="UniProtKB-SubCell"/>
</dbReference>
<feature type="transmembrane region" description="Helical" evidence="7">
    <location>
        <begin position="105"/>
        <end position="126"/>
    </location>
</feature>